<dbReference type="OrthoDB" id="9804716at2"/>
<dbReference type="PROSITE" id="PS00164">
    <property type="entry name" value="ENOLASE"/>
    <property type="match status" value="1"/>
</dbReference>
<dbReference type="GO" id="GO:0004634">
    <property type="term" value="F:phosphopyruvate hydratase activity"/>
    <property type="evidence" value="ECO:0007669"/>
    <property type="project" value="UniProtKB-UniRule"/>
</dbReference>
<evidence type="ECO:0000313" key="18">
    <source>
        <dbReference type="EMBL" id="TYP53272.1"/>
    </source>
</evidence>
<keyword evidence="6 12" id="KW-0964">Secreted</keyword>
<evidence type="ECO:0000259" key="16">
    <source>
        <dbReference type="SMART" id="SM01192"/>
    </source>
</evidence>
<dbReference type="Pfam" id="PF03952">
    <property type="entry name" value="Enolase_N"/>
    <property type="match status" value="1"/>
</dbReference>
<comment type="cofactor">
    <cofactor evidence="12">
        <name>Mg(2+)</name>
        <dbReference type="ChEBI" id="CHEBI:18420"/>
    </cofactor>
    <text evidence="12">Binds a second Mg(2+) ion via substrate during catalysis.</text>
</comment>
<feature type="binding site" evidence="14">
    <location>
        <position position="155"/>
    </location>
    <ligand>
        <name>substrate</name>
    </ligand>
</feature>
<dbReference type="PRINTS" id="PR00148">
    <property type="entry name" value="ENOLASE"/>
</dbReference>
<comment type="similarity">
    <text evidence="2 12">Belongs to the enolase family.</text>
</comment>
<dbReference type="SFLD" id="SFLDF00002">
    <property type="entry name" value="enolase"/>
    <property type="match status" value="1"/>
</dbReference>
<accession>A0A5S5ARN6</accession>
<dbReference type="InterPro" id="IPR020810">
    <property type="entry name" value="Enolase_C"/>
</dbReference>
<feature type="binding site" evidence="12 15">
    <location>
        <position position="312"/>
    </location>
    <ligand>
        <name>Mg(2+)</name>
        <dbReference type="ChEBI" id="CHEBI:18420"/>
    </ligand>
</feature>
<dbReference type="EMBL" id="VNHO01000016">
    <property type="protein sequence ID" value="TYP53272.1"/>
    <property type="molecule type" value="Genomic_DNA"/>
</dbReference>
<feature type="active site" description="Proton acceptor" evidence="12 13">
    <location>
        <position position="337"/>
    </location>
</feature>
<evidence type="ECO:0000256" key="6">
    <source>
        <dbReference type="ARBA" id="ARBA00022525"/>
    </source>
</evidence>
<dbReference type="FunFam" id="3.20.20.120:FF:000001">
    <property type="entry name" value="Enolase"/>
    <property type="match status" value="1"/>
</dbReference>
<feature type="binding site" evidence="14">
    <location>
        <position position="388"/>
    </location>
    <ligand>
        <name>substrate</name>
    </ligand>
</feature>
<dbReference type="SMART" id="SM01192">
    <property type="entry name" value="Enolase_C"/>
    <property type="match status" value="1"/>
</dbReference>
<dbReference type="SUPFAM" id="SSF54826">
    <property type="entry name" value="Enolase N-terminal domain-like"/>
    <property type="match status" value="1"/>
</dbReference>
<dbReference type="GO" id="GO:0005576">
    <property type="term" value="C:extracellular region"/>
    <property type="evidence" value="ECO:0007669"/>
    <property type="project" value="UniProtKB-SubCell"/>
</dbReference>
<organism evidence="18 19">
    <name type="scientific">Thermosediminibacter litoriperuensis</name>
    <dbReference type="NCBI Taxonomy" id="291989"/>
    <lineage>
        <taxon>Bacteria</taxon>
        <taxon>Bacillati</taxon>
        <taxon>Bacillota</taxon>
        <taxon>Clostridia</taxon>
        <taxon>Thermosediminibacterales</taxon>
        <taxon>Thermosediminibacteraceae</taxon>
        <taxon>Thermosediminibacter</taxon>
    </lineage>
</organism>
<feature type="binding site" evidence="14">
    <location>
        <begin position="364"/>
        <end position="367"/>
    </location>
    <ligand>
        <name>substrate</name>
    </ligand>
</feature>
<feature type="binding site" evidence="12">
    <location>
        <position position="337"/>
    </location>
    <ligand>
        <name>(2R)-2-phosphoglycerate</name>
        <dbReference type="ChEBI" id="CHEBI:58289"/>
    </ligand>
</feature>
<evidence type="ECO:0000256" key="10">
    <source>
        <dbReference type="ARBA" id="ARBA00023239"/>
    </source>
</evidence>
<dbReference type="InterPro" id="IPR000941">
    <property type="entry name" value="Enolase"/>
</dbReference>
<evidence type="ECO:0000259" key="17">
    <source>
        <dbReference type="SMART" id="SM01193"/>
    </source>
</evidence>
<feature type="binding site" evidence="12">
    <location>
        <position position="388"/>
    </location>
    <ligand>
        <name>(2R)-2-phosphoglycerate</name>
        <dbReference type="ChEBI" id="CHEBI:58289"/>
    </ligand>
</feature>
<comment type="subcellular location">
    <subcellularLocation>
        <location evidence="12">Cytoplasm</location>
    </subcellularLocation>
    <subcellularLocation>
        <location evidence="12">Secreted</location>
    </subcellularLocation>
    <subcellularLocation>
        <location evidence="12">Cell surface</location>
    </subcellularLocation>
    <text evidence="12">Fractions of enolase are present in both the cytoplasm and on the cell surface.</text>
</comment>
<dbReference type="Gene3D" id="3.20.20.120">
    <property type="entry name" value="Enolase-like C-terminal domain"/>
    <property type="match status" value="1"/>
</dbReference>
<comment type="function">
    <text evidence="12">Catalyzes the reversible conversion of 2-phosphoglycerate (2-PG) into phosphoenolpyruvate (PEP). It is essential for the degradation of carbohydrates via glycolysis.</text>
</comment>
<proteinExistence type="inferred from homology"/>
<feature type="domain" description="Enolase N-terminal" evidence="17">
    <location>
        <begin position="4"/>
        <end position="134"/>
    </location>
</feature>
<evidence type="ECO:0000256" key="4">
    <source>
        <dbReference type="ARBA" id="ARBA00017068"/>
    </source>
</evidence>
<dbReference type="SFLD" id="SFLDG00178">
    <property type="entry name" value="enolase"/>
    <property type="match status" value="1"/>
</dbReference>
<feature type="active site" description="Proton donor" evidence="12 13">
    <location>
        <position position="205"/>
    </location>
</feature>
<evidence type="ECO:0000256" key="12">
    <source>
        <dbReference type="HAMAP-Rule" id="MF_00318"/>
    </source>
</evidence>
<comment type="catalytic activity">
    <reaction evidence="11">
        <text>(2R)-2-phosphoglycerate = phosphoenolpyruvate + H2O</text>
        <dbReference type="Rhea" id="RHEA:10164"/>
        <dbReference type="ChEBI" id="CHEBI:15377"/>
        <dbReference type="ChEBI" id="CHEBI:58289"/>
        <dbReference type="ChEBI" id="CHEBI:58702"/>
        <dbReference type="EC" id="4.2.1.11"/>
    </reaction>
    <physiologicalReaction direction="left-to-right" evidence="11">
        <dbReference type="Rhea" id="RHEA:10165"/>
    </physiologicalReaction>
</comment>
<sequence length="429" mass="46189">MSTILNVFAREILDSRGNPTVEVEVILEDGTMGRAAVPSGASTGQFEAVELRDNDPKRYKGKGVLKAVENVNEVIGPELEGMNALDQVAVDRLLIDLDGTKNKGRLGANAVLGVSLAVAKAAANYLGIPLYRYIGGTNAKVLPIPMMNILNGGKHADNNVDLQEFMIMPVGAENFAHALRMGAETFHSLKKVLGDKGLSTTVGDEGGFAPNLASNEDAIKYILEAVEKAGYVPGKDIYVALDAAATELYKDGRYHLRGEGLELDPAAMVEYYVKLVEKYPIISIEDGMAEEDWDGWKLLTGALGKKVQLVGDDLFVTNTERLARGIELGVANSILIKLNQIGTLTETLDAIKMAERAGYTAVVSHRSGETEDTTIADLVVGVNAGMIKTGAPSRTDRVAKYNQLLRIEEDLATAASYPGIKAFYNIMKR</sequence>
<evidence type="ECO:0000256" key="14">
    <source>
        <dbReference type="PIRSR" id="PIRSR001400-2"/>
    </source>
</evidence>
<evidence type="ECO:0000256" key="8">
    <source>
        <dbReference type="ARBA" id="ARBA00022842"/>
    </source>
</evidence>
<comment type="caution">
    <text evidence="18">The sequence shown here is derived from an EMBL/GenBank/DDBJ whole genome shotgun (WGS) entry which is preliminary data.</text>
</comment>
<feature type="binding site" evidence="12 15">
    <location>
        <position position="242"/>
    </location>
    <ligand>
        <name>Mg(2+)</name>
        <dbReference type="ChEBI" id="CHEBI:18420"/>
    </ligand>
</feature>
<dbReference type="SFLD" id="SFLDS00001">
    <property type="entry name" value="Enolase"/>
    <property type="match status" value="1"/>
</dbReference>
<feature type="binding site" evidence="14">
    <location>
        <position position="312"/>
    </location>
    <ligand>
        <name>substrate</name>
    </ligand>
</feature>
<evidence type="ECO:0000256" key="3">
    <source>
        <dbReference type="ARBA" id="ARBA00012058"/>
    </source>
</evidence>
<dbReference type="Gene3D" id="3.30.390.10">
    <property type="entry name" value="Enolase-like, N-terminal domain"/>
    <property type="match status" value="1"/>
</dbReference>
<dbReference type="PIRSF" id="PIRSF001400">
    <property type="entry name" value="Enolase"/>
    <property type="match status" value="1"/>
</dbReference>
<feature type="binding site" evidence="12 15">
    <location>
        <position position="285"/>
    </location>
    <ligand>
        <name>Mg(2+)</name>
        <dbReference type="ChEBI" id="CHEBI:18420"/>
    </ligand>
</feature>
<keyword evidence="10 12" id="KW-0456">Lyase</keyword>
<evidence type="ECO:0000256" key="13">
    <source>
        <dbReference type="PIRSR" id="PIRSR001400-1"/>
    </source>
</evidence>
<dbReference type="RefSeq" id="WP_148867365.1">
    <property type="nucleotide sequence ID" value="NZ_VNHO01000016.1"/>
</dbReference>
<dbReference type="InterPro" id="IPR020809">
    <property type="entry name" value="Enolase_CS"/>
</dbReference>
<feature type="binding site" evidence="14">
    <location>
        <position position="164"/>
    </location>
    <ligand>
        <name>substrate</name>
    </ligand>
</feature>
<reference evidence="18 19" key="1">
    <citation type="submission" date="2019-07" db="EMBL/GenBank/DDBJ databases">
        <title>Genomic Encyclopedia of Type Strains, Phase I: the one thousand microbial genomes (KMG-I) project.</title>
        <authorList>
            <person name="Kyrpides N."/>
        </authorList>
    </citation>
    <scope>NUCLEOTIDE SEQUENCE [LARGE SCALE GENOMIC DNA]</scope>
    <source>
        <strain evidence="18 19">DSM 16647</strain>
    </source>
</reference>
<dbReference type="AlphaFoldDB" id="A0A5S5ARN6"/>
<keyword evidence="5 12" id="KW-0963">Cytoplasm</keyword>
<evidence type="ECO:0000313" key="19">
    <source>
        <dbReference type="Proteomes" id="UP000322294"/>
    </source>
</evidence>
<dbReference type="Pfam" id="PF00113">
    <property type="entry name" value="Enolase_C"/>
    <property type="match status" value="1"/>
</dbReference>
<dbReference type="SMART" id="SM01193">
    <property type="entry name" value="Enolase_N"/>
    <property type="match status" value="1"/>
</dbReference>
<feature type="binding site" evidence="12">
    <location>
        <position position="367"/>
    </location>
    <ligand>
        <name>(2R)-2-phosphoglycerate</name>
        <dbReference type="ChEBI" id="CHEBI:58289"/>
    </ligand>
</feature>
<evidence type="ECO:0000256" key="7">
    <source>
        <dbReference type="ARBA" id="ARBA00022723"/>
    </source>
</evidence>
<dbReference type="SUPFAM" id="SSF51604">
    <property type="entry name" value="Enolase C-terminal domain-like"/>
    <property type="match status" value="1"/>
</dbReference>
<dbReference type="UniPathway" id="UPA00109">
    <property type="reaction ID" value="UER00187"/>
</dbReference>
<keyword evidence="8 12" id="KW-0460">Magnesium</keyword>
<dbReference type="GO" id="GO:0009986">
    <property type="term" value="C:cell surface"/>
    <property type="evidence" value="ECO:0007669"/>
    <property type="project" value="UniProtKB-SubCell"/>
</dbReference>
<evidence type="ECO:0000256" key="9">
    <source>
        <dbReference type="ARBA" id="ARBA00023152"/>
    </source>
</evidence>
<feature type="domain" description="Enolase C-terminal TIM barrel" evidence="16">
    <location>
        <begin position="139"/>
        <end position="425"/>
    </location>
</feature>
<dbReference type="NCBIfam" id="TIGR01060">
    <property type="entry name" value="eno"/>
    <property type="match status" value="1"/>
</dbReference>
<dbReference type="PANTHER" id="PTHR11902:SF1">
    <property type="entry name" value="ENOLASE"/>
    <property type="match status" value="1"/>
</dbReference>
<dbReference type="PANTHER" id="PTHR11902">
    <property type="entry name" value="ENOLASE"/>
    <property type="match status" value="1"/>
</dbReference>
<dbReference type="CDD" id="cd03313">
    <property type="entry name" value="enolase"/>
    <property type="match status" value="1"/>
</dbReference>
<evidence type="ECO:0000256" key="5">
    <source>
        <dbReference type="ARBA" id="ARBA00022490"/>
    </source>
</evidence>
<dbReference type="HAMAP" id="MF_00318">
    <property type="entry name" value="Enolase"/>
    <property type="match status" value="1"/>
</dbReference>
<gene>
    <name evidence="12" type="primary">eno</name>
    <name evidence="18" type="ORF">LZ11_01623</name>
</gene>
<feature type="binding site" evidence="14">
    <location>
        <position position="285"/>
    </location>
    <ligand>
        <name>substrate</name>
    </ligand>
</feature>
<comment type="cofactor">
    <cofactor evidence="15">
        <name>Mg(2+)</name>
        <dbReference type="ChEBI" id="CHEBI:18420"/>
    </cofactor>
    <text evidence="15">Mg(2+) is required for catalysis and for stabilizing the dimer.</text>
</comment>
<feature type="binding site" evidence="12">
    <location>
        <position position="163"/>
    </location>
    <ligand>
        <name>(2R)-2-phosphoglycerate</name>
        <dbReference type="ChEBI" id="CHEBI:58289"/>
    </ligand>
</feature>
<dbReference type="GO" id="GO:0000015">
    <property type="term" value="C:phosphopyruvate hydratase complex"/>
    <property type="evidence" value="ECO:0007669"/>
    <property type="project" value="InterPro"/>
</dbReference>
<dbReference type="Proteomes" id="UP000322294">
    <property type="component" value="Unassembled WGS sequence"/>
</dbReference>
<keyword evidence="7 12" id="KW-0479">Metal-binding</keyword>
<name>A0A5S5ARN6_9FIRM</name>
<dbReference type="InterPro" id="IPR020811">
    <property type="entry name" value="Enolase_N"/>
</dbReference>
<evidence type="ECO:0000256" key="1">
    <source>
        <dbReference type="ARBA" id="ARBA00005031"/>
    </source>
</evidence>
<evidence type="ECO:0000256" key="2">
    <source>
        <dbReference type="ARBA" id="ARBA00009604"/>
    </source>
</evidence>
<dbReference type="InterPro" id="IPR036849">
    <property type="entry name" value="Enolase-like_C_sf"/>
</dbReference>
<dbReference type="InterPro" id="IPR029017">
    <property type="entry name" value="Enolase-like_N"/>
</dbReference>
<keyword evidence="19" id="KW-1185">Reference proteome</keyword>
<dbReference type="GO" id="GO:0006096">
    <property type="term" value="P:glycolytic process"/>
    <property type="evidence" value="ECO:0007669"/>
    <property type="project" value="UniProtKB-UniRule"/>
</dbReference>
<dbReference type="EC" id="4.2.1.11" evidence="3 12"/>
<comment type="pathway">
    <text evidence="1 12">Carbohydrate degradation; glycolysis; pyruvate from D-glyceraldehyde 3-phosphate: step 4/5.</text>
</comment>
<protein>
    <recommendedName>
        <fullName evidence="4 12">Enolase</fullName>
        <ecNumber evidence="3 12">4.2.1.11</ecNumber>
    </recommendedName>
    <alternativeName>
        <fullName evidence="12">2-phospho-D-glycerate hydro-lyase</fullName>
    </alternativeName>
    <alternativeName>
        <fullName evidence="12">2-phosphoglycerate dehydratase</fullName>
    </alternativeName>
</protein>
<evidence type="ECO:0000256" key="15">
    <source>
        <dbReference type="PIRSR" id="PIRSR001400-3"/>
    </source>
</evidence>
<dbReference type="FunFam" id="3.30.390.10:FF:000001">
    <property type="entry name" value="Enolase"/>
    <property type="match status" value="1"/>
</dbReference>
<keyword evidence="9 12" id="KW-0324">Glycolysis</keyword>
<dbReference type="GO" id="GO:0000287">
    <property type="term" value="F:magnesium ion binding"/>
    <property type="evidence" value="ECO:0007669"/>
    <property type="project" value="UniProtKB-UniRule"/>
</dbReference>
<evidence type="ECO:0000256" key="11">
    <source>
        <dbReference type="ARBA" id="ARBA00048951"/>
    </source>
</evidence>
<feature type="binding site" evidence="12">
    <location>
        <position position="366"/>
    </location>
    <ligand>
        <name>(2R)-2-phosphoglycerate</name>
        <dbReference type="ChEBI" id="CHEBI:58289"/>
    </ligand>
</feature>